<sequence>MGKIFSFYAAKVKHLSVIIPNSPSKRFPMNLSSYVAIGRTMLVLFPNIKSLRIEELPPRFMGFCRLMYHRTLTNAVSSFRGSRHASMEVEPAIRELSLRAPFIRDLSVELEDYVSDDPVSFISNELSRLQCLERIELPPVMVINHVFELLAILPDLQRIDFLFPGLERRLCRDGKKRLPRDERRISDITHSAYYLRLLRIRLIIPIECLFKTRLPSS</sequence>
<proteinExistence type="predicted"/>
<dbReference type="AlphaFoldDB" id="A0A9Q5I143"/>
<keyword evidence="2" id="KW-1185">Reference proteome</keyword>
<accession>A0A9Q5I143</accession>
<comment type="caution">
    <text evidence="1">The sequence shown here is derived from an EMBL/GenBank/DDBJ whole genome shotgun (WGS) entry which is preliminary data.</text>
</comment>
<dbReference type="EMBL" id="LNZH02000152">
    <property type="protein sequence ID" value="OCB89594.1"/>
    <property type="molecule type" value="Genomic_DNA"/>
</dbReference>
<dbReference type="Proteomes" id="UP000757232">
    <property type="component" value="Unassembled WGS sequence"/>
</dbReference>
<organism evidence="1 2">
    <name type="scientific">Sanghuangporus baumii</name>
    <name type="common">Phellinus baumii</name>
    <dbReference type="NCBI Taxonomy" id="108892"/>
    <lineage>
        <taxon>Eukaryota</taxon>
        <taxon>Fungi</taxon>
        <taxon>Dikarya</taxon>
        <taxon>Basidiomycota</taxon>
        <taxon>Agaricomycotina</taxon>
        <taxon>Agaricomycetes</taxon>
        <taxon>Hymenochaetales</taxon>
        <taxon>Hymenochaetaceae</taxon>
        <taxon>Sanghuangporus</taxon>
    </lineage>
</organism>
<gene>
    <name evidence="1" type="ORF">A7U60_g3192</name>
</gene>
<name>A0A9Q5I143_SANBA</name>
<protein>
    <submittedName>
        <fullName evidence="1">Uncharacterized protein</fullName>
    </submittedName>
</protein>
<evidence type="ECO:0000313" key="1">
    <source>
        <dbReference type="EMBL" id="OCB89594.1"/>
    </source>
</evidence>
<reference evidence="1" key="1">
    <citation type="submission" date="2016-06" db="EMBL/GenBank/DDBJ databases">
        <title>Draft Genome sequence of the fungus Inonotus baumii.</title>
        <authorList>
            <person name="Zhu H."/>
            <person name="Lin W."/>
        </authorList>
    </citation>
    <scope>NUCLEOTIDE SEQUENCE</scope>
    <source>
        <strain evidence="1">821</strain>
    </source>
</reference>
<evidence type="ECO:0000313" key="2">
    <source>
        <dbReference type="Proteomes" id="UP000757232"/>
    </source>
</evidence>